<evidence type="ECO:0000256" key="6">
    <source>
        <dbReference type="SAM" id="SignalP"/>
    </source>
</evidence>
<gene>
    <name evidence="8" type="ORF">GOP47_0002758</name>
</gene>
<proteinExistence type="predicted"/>
<feature type="compositionally biased region" description="Basic and acidic residues" evidence="5">
    <location>
        <begin position="162"/>
        <end position="210"/>
    </location>
</feature>
<evidence type="ECO:0000256" key="1">
    <source>
        <dbReference type="ARBA" id="ARBA00022723"/>
    </source>
</evidence>
<dbReference type="InterPro" id="IPR003245">
    <property type="entry name" value="Phytocyanin_dom"/>
</dbReference>
<dbReference type="Pfam" id="PF02298">
    <property type="entry name" value="Cu_bind_like"/>
    <property type="match status" value="1"/>
</dbReference>
<dbReference type="FunFam" id="2.60.40.420:FF:000034">
    <property type="entry name" value="Cupredoxin superfamily protein"/>
    <property type="match status" value="1"/>
</dbReference>
<dbReference type="OrthoDB" id="2331100at2759"/>
<evidence type="ECO:0000256" key="5">
    <source>
        <dbReference type="SAM" id="MobiDB-lite"/>
    </source>
</evidence>
<dbReference type="PANTHER" id="PTHR33021:SF499">
    <property type="entry name" value="OS12G0150500 PROTEIN"/>
    <property type="match status" value="1"/>
</dbReference>
<keyword evidence="6" id="KW-0732">Signal</keyword>
<reference evidence="8" key="1">
    <citation type="submission" date="2021-01" db="EMBL/GenBank/DDBJ databases">
        <title>Adiantum capillus-veneris genome.</title>
        <authorList>
            <person name="Fang Y."/>
            <person name="Liao Q."/>
        </authorList>
    </citation>
    <scope>NUCLEOTIDE SEQUENCE</scope>
    <source>
        <strain evidence="8">H3</strain>
        <tissue evidence="8">Leaf</tissue>
    </source>
</reference>
<dbReference type="AlphaFoldDB" id="A0A9D4VBJ0"/>
<feature type="signal peptide" evidence="6">
    <location>
        <begin position="1"/>
        <end position="38"/>
    </location>
</feature>
<dbReference type="PROSITE" id="PS00196">
    <property type="entry name" value="COPPER_BLUE"/>
    <property type="match status" value="1"/>
</dbReference>
<comment type="caution">
    <text evidence="8">The sequence shown here is derived from an EMBL/GenBank/DDBJ whole genome shotgun (WGS) entry which is preliminary data.</text>
</comment>
<dbReference type="GO" id="GO:0005886">
    <property type="term" value="C:plasma membrane"/>
    <property type="evidence" value="ECO:0007669"/>
    <property type="project" value="TreeGrafter"/>
</dbReference>
<evidence type="ECO:0000256" key="2">
    <source>
        <dbReference type="ARBA" id="ARBA00023008"/>
    </source>
</evidence>
<dbReference type="Gene3D" id="2.60.40.420">
    <property type="entry name" value="Cupredoxins - blue copper proteins"/>
    <property type="match status" value="1"/>
</dbReference>
<evidence type="ECO:0000259" key="7">
    <source>
        <dbReference type="PROSITE" id="PS51485"/>
    </source>
</evidence>
<dbReference type="EMBL" id="JABFUD020000002">
    <property type="protein sequence ID" value="KAI5083015.1"/>
    <property type="molecule type" value="Genomic_DNA"/>
</dbReference>
<keyword evidence="3" id="KW-1015">Disulfide bond</keyword>
<dbReference type="PROSITE" id="PS51257">
    <property type="entry name" value="PROKAR_LIPOPROTEIN"/>
    <property type="match status" value="1"/>
</dbReference>
<feature type="domain" description="Phytocyanin" evidence="7">
    <location>
        <begin position="39"/>
        <end position="138"/>
    </location>
</feature>
<dbReference type="Proteomes" id="UP000886520">
    <property type="component" value="Chromosome 3"/>
</dbReference>
<dbReference type="CDD" id="cd04216">
    <property type="entry name" value="Phytocyanin"/>
    <property type="match status" value="1"/>
</dbReference>
<dbReference type="InterPro" id="IPR039391">
    <property type="entry name" value="Phytocyanin-like"/>
</dbReference>
<evidence type="ECO:0000256" key="3">
    <source>
        <dbReference type="ARBA" id="ARBA00023157"/>
    </source>
</evidence>
<evidence type="ECO:0000256" key="4">
    <source>
        <dbReference type="ARBA" id="ARBA00023180"/>
    </source>
</evidence>
<keyword evidence="1" id="KW-0479">Metal-binding</keyword>
<evidence type="ECO:0000313" key="8">
    <source>
        <dbReference type="EMBL" id="KAI5083015.1"/>
    </source>
</evidence>
<keyword evidence="2" id="KW-0186">Copper</keyword>
<dbReference type="SUPFAM" id="SSF49503">
    <property type="entry name" value="Cupredoxins"/>
    <property type="match status" value="1"/>
</dbReference>
<protein>
    <recommendedName>
        <fullName evidence="7">Phytocyanin domain-containing protein</fullName>
    </recommendedName>
</protein>
<accession>A0A9D4VBJ0</accession>
<name>A0A9D4VBJ0_ADICA</name>
<feature type="chain" id="PRO_5039052197" description="Phytocyanin domain-containing protein" evidence="6">
    <location>
        <begin position="39"/>
        <end position="252"/>
    </location>
</feature>
<dbReference type="PROSITE" id="PS51485">
    <property type="entry name" value="PHYTOCYANIN"/>
    <property type="match status" value="1"/>
</dbReference>
<feature type="compositionally biased region" description="Pro residues" evidence="5">
    <location>
        <begin position="146"/>
        <end position="161"/>
    </location>
</feature>
<sequence>MAPMRSYTTPRGSCLLSQESMALLLLVFFASACELAMGAQYTVGDTGWGLGNDFAGWASQFKFYVGDDLYFSYPAGQHSVLLVTEEDYKDCNIERPFTSDDGMGDMLITLVDAQTYYFICGVPGHCEQGLRLKIEVENETPSTSKEPPPPDATVHDPPPPDVETHEPPPPDVETHEPPPPVVEEHDPPPPHAPEEERSPPPPEAKADDSKSSPPYYSQYNTFHRNSSPQLSIGTLTYVATMFLSLACTLSLV</sequence>
<keyword evidence="4" id="KW-0325">Glycoprotein</keyword>
<dbReference type="InterPro" id="IPR028871">
    <property type="entry name" value="BlueCu_1_BS"/>
</dbReference>
<dbReference type="GO" id="GO:0009055">
    <property type="term" value="F:electron transfer activity"/>
    <property type="evidence" value="ECO:0007669"/>
    <property type="project" value="InterPro"/>
</dbReference>
<dbReference type="InterPro" id="IPR008972">
    <property type="entry name" value="Cupredoxin"/>
</dbReference>
<evidence type="ECO:0000313" key="9">
    <source>
        <dbReference type="Proteomes" id="UP000886520"/>
    </source>
</evidence>
<organism evidence="8 9">
    <name type="scientific">Adiantum capillus-veneris</name>
    <name type="common">Maidenhair fern</name>
    <dbReference type="NCBI Taxonomy" id="13818"/>
    <lineage>
        <taxon>Eukaryota</taxon>
        <taxon>Viridiplantae</taxon>
        <taxon>Streptophyta</taxon>
        <taxon>Embryophyta</taxon>
        <taxon>Tracheophyta</taxon>
        <taxon>Polypodiopsida</taxon>
        <taxon>Polypodiidae</taxon>
        <taxon>Polypodiales</taxon>
        <taxon>Pteridineae</taxon>
        <taxon>Pteridaceae</taxon>
        <taxon>Vittarioideae</taxon>
        <taxon>Adiantum</taxon>
    </lineage>
</organism>
<dbReference type="GO" id="GO:0046872">
    <property type="term" value="F:metal ion binding"/>
    <property type="evidence" value="ECO:0007669"/>
    <property type="project" value="UniProtKB-KW"/>
</dbReference>
<feature type="region of interest" description="Disordered" evidence="5">
    <location>
        <begin position="138"/>
        <end position="228"/>
    </location>
</feature>
<dbReference type="PANTHER" id="PTHR33021">
    <property type="entry name" value="BLUE COPPER PROTEIN"/>
    <property type="match status" value="1"/>
</dbReference>
<keyword evidence="9" id="KW-1185">Reference proteome</keyword>
<feature type="compositionally biased region" description="Polar residues" evidence="5">
    <location>
        <begin position="211"/>
        <end position="228"/>
    </location>
</feature>